<keyword evidence="1" id="KW-1133">Transmembrane helix</keyword>
<proteinExistence type="predicted"/>
<evidence type="ECO:0000313" key="3">
    <source>
        <dbReference type="Proteomes" id="UP000219020"/>
    </source>
</evidence>
<dbReference type="Proteomes" id="UP000219020">
    <property type="component" value="Unassembled WGS sequence"/>
</dbReference>
<comment type="caution">
    <text evidence="2">The sequence shown here is derived from an EMBL/GenBank/DDBJ whole genome shotgun (WGS) entry which is preliminary data.</text>
</comment>
<name>A0A2A5T4M7_9GAMM</name>
<dbReference type="EMBL" id="NBYY01000011">
    <property type="protein sequence ID" value="PCS23122.1"/>
    <property type="molecule type" value="Genomic_DNA"/>
</dbReference>
<sequence>MAVGIPAANSLAKVGPDNTASGTLLPNCSRATSCNKRPVLDSRPFVAQHTRESARKYWWTCPKTKPKQWLGTTTKMSRVAFTDSSRLALTISESGKVELGRYTLFERSVCNCAICSALCPHNTTLAPLRDSEIAREVPYEPAPNTVITTLCLILSIIFVNSIFCNYFSASFLVCVCFFK</sequence>
<feature type="transmembrane region" description="Helical" evidence="1">
    <location>
        <begin position="152"/>
        <end position="178"/>
    </location>
</feature>
<keyword evidence="1" id="KW-0472">Membrane</keyword>
<gene>
    <name evidence="2" type="ORF">BTN49_1117</name>
</gene>
<accession>A0A2A5T4M7</accession>
<evidence type="ECO:0000313" key="2">
    <source>
        <dbReference type="EMBL" id="PCS23122.1"/>
    </source>
</evidence>
<keyword evidence="1" id="KW-0812">Transmembrane</keyword>
<keyword evidence="3" id="KW-1185">Reference proteome</keyword>
<evidence type="ECO:0000256" key="1">
    <source>
        <dbReference type="SAM" id="Phobius"/>
    </source>
</evidence>
<protein>
    <submittedName>
        <fullName evidence="2">Uncharacterized protein</fullName>
    </submittedName>
</protein>
<organism evidence="2 3">
    <name type="scientific">Candidatus Enterovibrio escicola</name>
    <dbReference type="NCBI Taxonomy" id="1927127"/>
    <lineage>
        <taxon>Bacteria</taxon>
        <taxon>Pseudomonadati</taxon>
        <taxon>Pseudomonadota</taxon>
        <taxon>Gammaproteobacteria</taxon>
        <taxon>Vibrionales</taxon>
        <taxon>Vibrionaceae</taxon>
        <taxon>Enterovibrio</taxon>
    </lineage>
</organism>
<dbReference type="AlphaFoldDB" id="A0A2A5T4M7"/>
<reference evidence="3" key="1">
    <citation type="submission" date="2017-04" db="EMBL/GenBank/DDBJ databases">
        <title>Genome evolution of the luminous symbionts of deep sea anglerfish.</title>
        <authorList>
            <person name="Hendry T.A."/>
        </authorList>
    </citation>
    <scope>NUCLEOTIDE SEQUENCE [LARGE SCALE GENOMIC DNA]</scope>
</reference>